<dbReference type="Gene3D" id="2.40.10.10">
    <property type="entry name" value="Trypsin-like serine proteases"/>
    <property type="match status" value="1"/>
</dbReference>
<dbReference type="SUPFAM" id="SSF50494">
    <property type="entry name" value="Trypsin-like serine proteases"/>
    <property type="match status" value="1"/>
</dbReference>
<dbReference type="EMBL" id="LT907782">
    <property type="protein sequence ID" value="SNX60675.1"/>
    <property type="molecule type" value="Genomic_DNA"/>
</dbReference>
<organism evidence="1 2">
    <name type="scientific">Nitrosomonas ureae</name>
    <dbReference type="NCBI Taxonomy" id="44577"/>
    <lineage>
        <taxon>Bacteria</taxon>
        <taxon>Pseudomonadati</taxon>
        <taxon>Pseudomonadota</taxon>
        <taxon>Betaproteobacteria</taxon>
        <taxon>Nitrosomonadales</taxon>
        <taxon>Nitrosomonadaceae</taxon>
        <taxon>Nitrosomonas</taxon>
    </lineage>
</organism>
<protein>
    <submittedName>
        <fullName evidence="1">Trypsin-like peptidase domain-containing protein</fullName>
    </submittedName>
</protein>
<name>A0A285C024_9PROT</name>
<accession>A0A285C024</accession>
<evidence type="ECO:0000313" key="1">
    <source>
        <dbReference type="EMBL" id="SNX60675.1"/>
    </source>
</evidence>
<dbReference type="AlphaFoldDB" id="A0A285C024"/>
<sequence>MKNFFEANPGLTDNFRRVAQKSLTNLAEKLSKPNINFSPSKNSEQNLLALKEIIKSNGLEIEPSELNQWLHGNEQFLKNEEMMRIDEQLLPKLYKNSALVHKTLYANALDPVDSSRRSGQICKLTVANKKGRVLSNGTGYFLSDDLLLTCRHVLSDQPLNDLNISVHLPHFHGPSPYFPGVIARSEIRFPILETQNKPTIHIESPKLPDNQETGTWDGVVAPQNRHLDYCILEIDKNAEMWSIGIIGPRSELPHVNANFVLSHLPNQLPAIKKPATLYQAGELEGETIHVHTLTDELKIDTISGGSVLKSSNEFRRIRYGDGKNIEHGDSGSPITNSEGELIGIHNAYSQDQHGQAIPIGEIYKDIQERCVEIYNIIFAN</sequence>
<reference evidence="1 2" key="1">
    <citation type="submission" date="2017-08" db="EMBL/GenBank/DDBJ databases">
        <authorList>
            <person name="de Groot N.N."/>
        </authorList>
    </citation>
    <scope>NUCLEOTIDE SEQUENCE [LARGE SCALE GENOMIC DNA]</scope>
    <source>
        <strain evidence="1 2">Nm15</strain>
    </source>
</reference>
<dbReference type="InterPro" id="IPR009003">
    <property type="entry name" value="Peptidase_S1_PA"/>
</dbReference>
<evidence type="ECO:0000313" key="2">
    <source>
        <dbReference type="Proteomes" id="UP000242498"/>
    </source>
</evidence>
<dbReference type="InterPro" id="IPR043504">
    <property type="entry name" value="Peptidase_S1_PA_chymotrypsin"/>
</dbReference>
<dbReference type="Proteomes" id="UP000242498">
    <property type="component" value="Chromosome I"/>
</dbReference>
<proteinExistence type="predicted"/>
<dbReference type="RefSeq" id="WP_096293308.1">
    <property type="nucleotide sequence ID" value="NZ_LT907782.1"/>
</dbReference>
<dbReference type="Pfam" id="PF13365">
    <property type="entry name" value="Trypsin_2"/>
    <property type="match status" value="1"/>
</dbReference>
<gene>
    <name evidence="1" type="ORF">SAMN06296273_2143</name>
</gene>